<protein>
    <submittedName>
        <fullName evidence="1">Uncharacterized protein</fullName>
    </submittedName>
</protein>
<reference evidence="1 2" key="1">
    <citation type="submission" date="2015-07" db="EMBL/GenBank/DDBJ databases">
        <authorList>
            <consortium name="Pathogen Informatics"/>
        </authorList>
    </citation>
    <scope>NUCLEOTIDE SEQUENCE [LARGE SCALE GENOMIC DNA]</scope>
    <source>
        <strain evidence="1 2">A51</strain>
    </source>
</reference>
<dbReference type="AlphaFoldDB" id="A0A655QME6"/>
<proteinExistence type="predicted"/>
<evidence type="ECO:0000313" key="2">
    <source>
        <dbReference type="Proteomes" id="UP000044806"/>
    </source>
</evidence>
<evidence type="ECO:0000313" key="1">
    <source>
        <dbReference type="EMBL" id="CSA61484.1"/>
    </source>
</evidence>
<dbReference type="EMBL" id="CWOW01000009">
    <property type="protein sequence ID" value="CSA61484.1"/>
    <property type="molecule type" value="Genomic_DNA"/>
</dbReference>
<name>A0A655QME6_VIBCL</name>
<dbReference type="Proteomes" id="UP000044806">
    <property type="component" value="Unassembled WGS sequence"/>
</dbReference>
<gene>
    <name evidence="1" type="ORF">ERS013165_02008</name>
</gene>
<organism evidence="1 2">
    <name type="scientific">Vibrio cholerae</name>
    <dbReference type="NCBI Taxonomy" id="666"/>
    <lineage>
        <taxon>Bacteria</taxon>
        <taxon>Pseudomonadati</taxon>
        <taxon>Pseudomonadota</taxon>
        <taxon>Gammaproteobacteria</taxon>
        <taxon>Vibrionales</taxon>
        <taxon>Vibrionaceae</taxon>
        <taxon>Vibrio</taxon>
    </lineage>
</organism>
<sequence length="51" mass="6155">MNMNLLPVKMALEHIGLTHKVRHKHRLRRFIQLLWRANLHNIALFHHDNGI</sequence>
<accession>A0A655QME6</accession>